<dbReference type="Proteomes" id="UP000050668">
    <property type="component" value="Unassembled WGS sequence"/>
</dbReference>
<sequence>MNNLKDQLKQELRTEAPFTEDMKQRILKNGRPGKAPSKKINWKVSVISLAFVLILGFAVMLQFTPDGATASKTVAALPTDPNELMALLQENETVLPIIESNGQLVIRPDTSYLMGKQWMLSNLPMLIEPEAEIQVGDYVAYYGVDGVNVANVYGVAGDNVQTSQRQVTLNGDFLALPGTVAPIEFENTEQQEIFKYYFGYRYHLNRKQRDYIDVELEALSTGEYAVYTNDSGHTAGVIKESQLIGKVVGIEKLEPTFTLTAEEQSLYDEFKENYDLSLLVGVEPLTITKIFLQAEMELDYETYYALFTNREGPARARIEHYIQDTRKIKDYYFTEDIQRLLSAYTFNGIERGKFEQRSENGGVINIPPTESNNISSVGMIKNEQGIWQPAFTVPIQ</sequence>
<evidence type="ECO:0000313" key="2">
    <source>
        <dbReference type="EMBL" id="KOS68901.1"/>
    </source>
</evidence>
<proteinExistence type="predicted"/>
<dbReference type="RefSeq" id="WP_053583752.1">
    <property type="nucleotide sequence ID" value="NZ_LGRV01000003.1"/>
</dbReference>
<protein>
    <recommendedName>
        <fullName evidence="4">Signal peptidase I</fullName>
    </recommendedName>
</protein>
<reference evidence="3" key="1">
    <citation type="submission" date="2015-07" db="EMBL/GenBank/DDBJ databases">
        <title>Fjat-14205 dsm 2895.</title>
        <authorList>
            <person name="Liu B."/>
            <person name="Wang J."/>
            <person name="Zhu Y."/>
            <person name="Liu G."/>
            <person name="Chen Q."/>
            <person name="Chen Z."/>
            <person name="Lan J."/>
            <person name="Che J."/>
            <person name="Ge C."/>
            <person name="Shi H."/>
            <person name="Pan Z."/>
            <person name="Liu X."/>
        </authorList>
    </citation>
    <scope>NUCLEOTIDE SEQUENCE [LARGE SCALE GENOMIC DNA]</scope>
    <source>
        <strain evidence="3">DSM 25560</strain>
    </source>
</reference>
<gene>
    <name evidence="2" type="ORF">AEA09_10335</name>
</gene>
<evidence type="ECO:0000256" key="1">
    <source>
        <dbReference type="SAM" id="Phobius"/>
    </source>
</evidence>
<dbReference type="EMBL" id="LGRV01000003">
    <property type="protein sequence ID" value="KOS68901.1"/>
    <property type="molecule type" value="Genomic_DNA"/>
</dbReference>
<organism evidence="2 3">
    <name type="scientific">Lysinibacillus contaminans</name>
    <dbReference type="NCBI Taxonomy" id="1293441"/>
    <lineage>
        <taxon>Bacteria</taxon>
        <taxon>Bacillati</taxon>
        <taxon>Bacillota</taxon>
        <taxon>Bacilli</taxon>
        <taxon>Bacillales</taxon>
        <taxon>Bacillaceae</taxon>
        <taxon>Lysinibacillus</taxon>
    </lineage>
</organism>
<keyword evidence="1" id="KW-0472">Membrane</keyword>
<evidence type="ECO:0000313" key="3">
    <source>
        <dbReference type="Proteomes" id="UP000050668"/>
    </source>
</evidence>
<accession>A0ABR5K1Z2</accession>
<feature type="transmembrane region" description="Helical" evidence="1">
    <location>
        <begin position="44"/>
        <end position="63"/>
    </location>
</feature>
<keyword evidence="1" id="KW-1133">Transmembrane helix</keyword>
<evidence type="ECO:0008006" key="4">
    <source>
        <dbReference type="Google" id="ProtNLM"/>
    </source>
</evidence>
<name>A0ABR5K1Z2_9BACI</name>
<keyword evidence="1" id="KW-0812">Transmembrane</keyword>
<keyword evidence="3" id="KW-1185">Reference proteome</keyword>
<comment type="caution">
    <text evidence="2">The sequence shown here is derived from an EMBL/GenBank/DDBJ whole genome shotgun (WGS) entry which is preliminary data.</text>
</comment>